<dbReference type="GO" id="GO:0006360">
    <property type="term" value="P:transcription by RNA polymerase I"/>
    <property type="evidence" value="ECO:0007669"/>
    <property type="project" value="InterPro"/>
</dbReference>
<organism evidence="2 3">
    <name type="scientific">Exophiala oligosperma</name>
    <dbReference type="NCBI Taxonomy" id="215243"/>
    <lineage>
        <taxon>Eukaryota</taxon>
        <taxon>Fungi</taxon>
        <taxon>Dikarya</taxon>
        <taxon>Ascomycota</taxon>
        <taxon>Pezizomycotina</taxon>
        <taxon>Eurotiomycetes</taxon>
        <taxon>Chaetothyriomycetidae</taxon>
        <taxon>Chaetothyriales</taxon>
        <taxon>Herpotrichiellaceae</taxon>
        <taxon>Exophiala</taxon>
    </lineage>
</organism>
<name>A0A0D2DJL5_9EURO</name>
<dbReference type="Proteomes" id="UP000053342">
    <property type="component" value="Unassembled WGS sequence"/>
</dbReference>
<dbReference type="Pfam" id="PF08208">
    <property type="entry name" value="RNA_polI_A34"/>
    <property type="match status" value="1"/>
</dbReference>
<feature type="compositionally biased region" description="Low complexity" evidence="1">
    <location>
        <begin position="79"/>
        <end position="90"/>
    </location>
</feature>
<feature type="compositionally biased region" description="Basic and acidic residues" evidence="1">
    <location>
        <begin position="328"/>
        <end position="337"/>
    </location>
</feature>
<accession>A0A0D2DJL5</accession>
<dbReference type="OrthoDB" id="76224at2759"/>
<feature type="region of interest" description="Disordered" evidence="1">
    <location>
        <begin position="1"/>
        <end position="118"/>
    </location>
</feature>
<feature type="compositionally biased region" description="Polar residues" evidence="1">
    <location>
        <begin position="238"/>
        <end position="251"/>
    </location>
</feature>
<reference evidence="2 3" key="1">
    <citation type="submission" date="2015-01" db="EMBL/GenBank/DDBJ databases">
        <title>The Genome Sequence of Exophiala oligosperma CBS72588.</title>
        <authorList>
            <consortium name="The Broad Institute Genomics Platform"/>
            <person name="Cuomo C."/>
            <person name="de Hoog S."/>
            <person name="Gorbushina A."/>
            <person name="Stielow B."/>
            <person name="Teixiera M."/>
            <person name="Abouelleil A."/>
            <person name="Chapman S.B."/>
            <person name="Priest M."/>
            <person name="Young S.K."/>
            <person name="Wortman J."/>
            <person name="Nusbaum C."/>
            <person name="Birren B."/>
        </authorList>
    </citation>
    <scope>NUCLEOTIDE SEQUENCE [LARGE SCALE GENOMIC DNA]</scope>
    <source>
        <strain evidence="2 3">CBS 72588</strain>
    </source>
</reference>
<dbReference type="PANTHER" id="PTHR28155:SF1">
    <property type="entry name" value="DNA-DIRECTED RNA POLYMERASE I SUBUNIT RPA34.5-DOMAIN-CONTAINING PROTEIN"/>
    <property type="match status" value="1"/>
</dbReference>
<dbReference type="Gene3D" id="6.20.250.70">
    <property type="match status" value="1"/>
</dbReference>
<gene>
    <name evidence="2" type="ORF">PV06_04316</name>
</gene>
<evidence type="ECO:0000313" key="2">
    <source>
        <dbReference type="EMBL" id="KIW43183.1"/>
    </source>
</evidence>
<evidence type="ECO:0000313" key="3">
    <source>
        <dbReference type="Proteomes" id="UP000053342"/>
    </source>
</evidence>
<sequence length="360" mass="39402">MAKKEAARQSNLSQEIVHDSSDEEEQETPQPQPKKKTKTASQPNLASHSTTTTSNDDDDEDTEESSSSQSSAEEDGSDAESTSNSSSSSSRSKKRSSDTIPETPVKKARKTATSSNVRIAPKAYKPPTGYEALTLSASDYTSEVTGLLDNLDGKQVWHISVPDFVSIESVKSFDMQAVMRGESILSKDGVSYNLHSMPSAHGYETLLMPHGTKSTYKRAAIIERNFQLREMGDHAIDTSNQKSKASTNGETATKDQAPGTPLVFTATETGKPKAIRQQPQGLKMRYFPYGSSATRQESADEDVEMTNTFQVPDEIPEPTPKKKSKKSSKNESQRSMDGENGTNPEKKKKKKHKLVDADVL</sequence>
<dbReference type="VEuPathDB" id="FungiDB:PV06_04316"/>
<dbReference type="HOGENOM" id="CLU_068907_0_0_1"/>
<dbReference type="PANTHER" id="PTHR28155">
    <property type="entry name" value="ACR243WP"/>
    <property type="match status" value="1"/>
</dbReference>
<evidence type="ECO:0000256" key="1">
    <source>
        <dbReference type="SAM" id="MobiDB-lite"/>
    </source>
</evidence>
<dbReference type="GeneID" id="27356390"/>
<evidence type="ECO:0008006" key="4">
    <source>
        <dbReference type="Google" id="ProtNLM"/>
    </source>
</evidence>
<dbReference type="EMBL" id="KN847335">
    <property type="protein sequence ID" value="KIW43183.1"/>
    <property type="molecule type" value="Genomic_DNA"/>
</dbReference>
<protein>
    <recommendedName>
        <fullName evidence="4">DNA-directed RNA polymerase I subunit RPA34.5</fullName>
    </recommendedName>
</protein>
<feature type="compositionally biased region" description="Acidic residues" evidence="1">
    <location>
        <begin position="55"/>
        <end position="64"/>
    </location>
</feature>
<dbReference type="InterPro" id="IPR053263">
    <property type="entry name" value="Euk_RPA34_RNAP_subunit"/>
</dbReference>
<proteinExistence type="predicted"/>
<keyword evidence="3" id="KW-1185">Reference proteome</keyword>
<dbReference type="RefSeq" id="XP_016263399.1">
    <property type="nucleotide sequence ID" value="XM_016405193.1"/>
</dbReference>
<dbReference type="InterPro" id="IPR013240">
    <property type="entry name" value="DNA-dir_RNA_pol1_su_RPA34"/>
</dbReference>
<feature type="region of interest" description="Disordered" evidence="1">
    <location>
        <begin position="238"/>
        <end position="360"/>
    </location>
</feature>
<dbReference type="AlphaFoldDB" id="A0A0D2DJL5"/>